<keyword evidence="4 5" id="KW-0274">FAD</keyword>
<feature type="domain" description="Glucose-methanol-choline oxidoreductase N-terminal" evidence="8">
    <location>
        <begin position="266"/>
        <end position="280"/>
    </location>
</feature>
<dbReference type="Proteomes" id="UP000071859">
    <property type="component" value="Unassembled WGS sequence"/>
</dbReference>
<evidence type="ECO:0000313" key="10">
    <source>
        <dbReference type="Proteomes" id="UP000071859"/>
    </source>
</evidence>
<comment type="cofactor">
    <cofactor evidence="1 5">
        <name>FAD</name>
        <dbReference type="ChEBI" id="CHEBI:57692"/>
    </cofactor>
</comment>
<dbReference type="Gene3D" id="3.30.560.10">
    <property type="entry name" value="Glucose Oxidase, domain 3"/>
    <property type="match status" value="1"/>
</dbReference>
<dbReference type="InterPro" id="IPR007867">
    <property type="entry name" value="GMC_OxRtase_C"/>
</dbReference>
<dbReference type="GO" id="GO:0016614">
    <property type="term" value="F:oxidoreductase activity, acting on CH-OH group of donors"/>
    <property type="evidence" value="ECO:0007669"/>
    <property type="project" value="InterPro"/>
</dbReference>
<feature type="binding site" evidence="5">
    <location>
        <position position="92"/>
    </location>
    <ligand>
        <name>FAD</name>
        <dbReference type="ChEBI" id="CHEBI:57692"/>
    </ligand>
</feature>
<dbReference type="PANTHER" id="PTHR11552:SF147">
    <property type="entry name" value="CHOLINE DEHYDROGENASE, MITOCHONDRIAL"/>
    <property type="match status" value="1"/>
</dbReference>
<keyword evidence="10" id="KW-1185">Reference proteome</keyword>
<organism evidence="9 10">
    <name type="scientific">Caballeronia calidae</name>
    <dbReference type="NCBI Taxonomy" id="1777139"/>
    <lineage>
        <taxon>Bacteria</taxon>
        <taxon>Pseudomonadati</taxon>
        <taxon>Pseudomonadota</taxon>
        <taxon>Betaproteobacteria</taxon>
        <taxon>Burkholderiales</taxon>
        <taxon>Burkholderiaceae</taxon>
        <taxon>Caballeronia</taxon>
    </lineage>
</organism>
<evidence type="ECO:0000259" key="7">
    <source>
        <dbReference type="PROSITE" id="PS00623"/>
    </source>
</evidence>
<dbReference type="Gene3D" id="3.50.50.60">
    <property type="entry name" value="FAD/NAD(P)-binding domain"/>
    <property type="match status" value="1"/>
</dbReference>
<dbReference type="SUPFAM" id="SSF51905">
    <property type="entry name" value="FAD/NAD(P)-binding domain"/>
    <property type="match status" value="1"/>
</dbReference>
<dbReference type="PROSITE" id="PS51257">
    <property type="entry name" value="PROKAR_LIPOPROTEIN"/>
    <property type="match status" value="1"/>
</dbReference>
<sequence length="560" mass="61402">MSHWKSEVLPDLNSFDYIVVGAGSAGCVLAGRLSEDSSRRVLVLEAGPRDVALMKPFGLSYYFDMSRFEWGYWSQPDPTRNMRTDHWRRGRVVGGSGSVNGMNYVRGTRADYDRWAAMGNYGWSADDVMPLFRIIERCEPGYATSPDYSIRGASGPLSVREVRHCHPLTEAFLQAAQAAGFDRTPDYNGAQQEGVGYGQFNQRRGMRWSSADAFLKPALQRKNLHLITEALVHKLNIEKGRVTGVSFEWDGVMLEASAAKVILCGGAINTPQLLMLSGIGDAESLKALGIDVVLDLPSVGRNLMEHPLIRPTFRVKAPSYSPSHGIWQKGRFLAKYLSTGQGPIATLTEAQAFLRTSPEESEPDVQMHFGVAGVVYSDDPSFYKGLKVLQYPSFSVSINKSYPLSRGQIRLASSDVKAVPLIEPNLLSDDRDVETLVRGIGILRRIVSNAPLAEMIVEEVEPGALSISNEALGAYVRNRTGLAYHPAGTCRMGIDDDAVVTPDLKVRGVENLWIADASVMPHLISGNINAACMMIGEKLARQFTKGEQEGRRSETLVASA</sequence>
<dbReference type="EMBL" id="FCOX02000046">
    <property type="protein sequence ID" value="SAL01830.1"/>
    <property type="molecule type" value="Genomic_DNA"/>
</dbReference>
<dbReference type="InterPro" id="IPR036188">
    <property type="entry name" value="FAD/NAD-bd_sf"/>
</dbReference>
<dbReference type="Pfam" id="PF05199">
    <property type="entry name" value="GMC_oxred_C"/>
    <property type="match status" value="1"/>
</dbReference>
<gene>
    <name evidence="9" type="ORF">AWB78_06220</name>
</gene>
<dbReference type="InterPro" id="IPR000172">
    <property type="entry name" value="GMC_OxRdtase_N"/>
</dbReference>
<evidence type="ECO:0000259" key="8">
    <source>
        <dbReference type="PROSITE" id="PS00624"/>
    </source>
</evidence>
<protein>
    <submittedName>
        <fullName evidence="9">Glucose-methanol-choline oxidoreductase</fullName>
    </submittedName>
</protein>
<dbReference type="GO" id="GO:0050660">
    <property type="term" value="F:flavin adenine dinucleotide binding"/>
    <property type="evidence" value="ECO:0007669"/>
    <property type="project" value="InterPro"/>
</dbReference>
<dbReference type="PROSITE" id="PS00624">
    <property type="entry name" value="GMC_OXRED_2"/>
    <property type="match status" value="1"/>
</dbReference>
<dbReference type="Pfam" id="PF00732">
    <property type="entry name" value="GMC_oxred_N"/>
    <property type="match status" value="1"/>
</dbReference>
<evidence type="ECO:0000256" key="5">
    <source>
        <dbReference type="PIRSR" id="PIRSR000137-2"/>
    </source>
</evidence>
<evidence type="ECO:0000256" key="2">
    <source>
        <dbReference type="ARBA" id="ARBA00010790"/>
    </source>
</evidence>
<comment type="similarity">
    <text evidence="2 6">Belongs to the GMC oxidoreductase family.</text>
</comment>
<dbReference type="AlphaFoldDB" id="A0A158E522"/>
<feature type="domain" description="Glucose-methanol-choline oxidoreductase N-terminal" evidence="7">
    <location>
        <begin position="90"/>
        <end position="113"/>
    </location>
</feature>
<name>A0A158E522_9BURK</name>
<feature type="binding site" evidence="5">
    <location>
        <position position="232"/>
    </location>
    <ligand>
        <name>FAD</name>
        <dbReference type="ChEBI" id="CHEBI:57692"/>
    </ligand>
</feature>
<comment type="caution">
    <text evidence="9">The sequence shown here is derived from an EMBL/GenBank/DDBJ whole genome shotgun (WGS) entry which is preliminary data.</text>
</comment>
<reference evidence="9" key="1">
    <citation type="submission" date="2016-01" db="EMBL/GenBank/DDBJ databases">
        <authorList>
            <person name="Peeters C."/>
        </authorList>
    </citation>
    <scope>NUCLEOTIDE SEQUENCE</scope>
    <source>
        <strain evidence="9">LMG 29321</strain>
    </source>
</reference>
<dbReference type="PROSITE" id="PS00623">
    <property type="entry name" value="GMC_OXRED_1"/>
    <property type="match status" value="1"/>
</dbReference>
<dbReference type="PANTHER" id="PTHR11552">
    <property type="entry name" value="GLUCOSE-METHANOL-CHOLINE GMC OXIDOREDUCTASE"/>
    <property type="match status" value="1"/>
</dbReference>
<dbReference type="OrthoDB" id="9123211at2"/>
<proteinExistence type="inferred from homology"/>
<evidence type="ECO:0000313" key="9">
    <source>
        <dbReference type="EMBL" id="SAL01830.1"/>
    </source>
</evidence>
<dbReference type="PIRSF" id="PIRSF000137">
    <property type="entry name" value="Alcohol_oxidase"/>
    <property type="match status" value="1"/>
</dbReference>
<keyword evidence="3 6" id="KW-0285">Flavoprotein</keyword>
<dbReference type="SUPFAM" id="SSF54373">
    <property type="entry name" value="FAD-linked reductases, C-terminal domain"/>
    <property type="match status" value="1"/>
</dbReference>
<evidence type="ECO:0000256" key="4">
    <source>
        <dbReference type="ARBA" id="ARBA00022827"/>
    </source>
</evidence>
<evidence type="ECO:0000256" key="3">
    <source>
        <dbReference type="ARBA" id="ARBA00022630"/>
    </source>
</evidence>
<accession>A0A158E522</accession>
<dbReference type="InterPro" id="IPR012132">
    <property type="entry name" value="GMC_OxRdtase"/>
</dbReference>
<evidence type="ECO:0000256" key="6">
    <source>
        <dbReference type="RuleBase" id="RU003968"/>
    </source>
</evidence>
<evidence type="ECO:0000256" key="1">
    <source>
        <dbReference type="ARBA" id="ARBA00001974"/>
    </source>
</evidence>